<proteinExistence type="predicted"/>
<keyword evidence="2" id="KW-1185">Reference proteome</keyword>
<gene>
    <name evidence="1" type="ORF">SAMN05661010_02117</name>
</gene>
<dbReference type="STRING" id="119000.SAMN05661010_02117"/>
<accession>A0A1G9LJB9</accession>
<protein>
    <submittedName>
        <fullName evidence="1">Uncharacterized protein</fullName>
    </submittedName>
</protein>
<evidence type="ECO:0000313" key="2">
    <source>
        <dbReference type="Proteomes" id="UP000198654"/>
    </source>
</evidence>
<dbReference type="Proteomes" id="UP000198654">
    <property type="component" value="Unassembled WGS sequence"/>
</dbReference>
<name>A0A1G9LJB9_9GAMM</name>
<evidence type="ECO:0000313" key="1">
    <source>
        <dbReference type="EMBL" id="SDL61994.1"/>
    </source>
</evidence>
<dbReference type="AlphaFoldDB" id="A0A1G9LJB9"/>
<sequence>MVSLEVLPILPAGDCRGHRLVNSKLPPIPMFDDVASLDEFDALYELQ</sequence>
<organism evidence="1 2">
    <name type="scientific">Modicisalibacter muralis</name>
    <dbReference type="NCBI Taxonomy" id="119000"/>
    <lineage>
        <taxon>Bacteria</taxon>
        <taxon>Pseudomonadati</taxon>
        <taxon>Pseudomonadota</taxon>
        <taxon>Gammaproteobacteria</taxon>
        <taxon>Oceanospirillales</taxon>
        <taxon>Halomonadaceae</taxon>
        <taxon>Modicisalibacter</taxon>
    </lineage>
</organism>
<dbReference type="EMBL" id="FNGI01000005">
    <property type="protein sequence ID" value="SDL61994.1"/>
    <property type="molecule type" value="Genomic_DNA"/>
</dbReference>
<reference evidence="1 2" key="1">
    <citation type="submission" date="2016-10" db="EMBL/GenBank/DDBJ databases">
        <authorList>
            <person name="de Groot N.N."/>
        </authorList>
    </citation>
    <scope>NUCLEOTIDE SEQUENCE [LARGE SCALE GENOMIC DNA]</scope>
    <source>
        <strain evidence="1 2">DSM 14789</strain>
    </source>
</reference>